<organism evidence="2 3">
    <name type="scientific">Pseudomonas nitroreducens</name>
    <dbReference type="NCBI Taxonomy" id="46680"/>
    <lineage>
        <taxon>Bacteria</taxon>
        <taxon>Pseudomonadati</taxon>
        <taxon>Pseudomonadota</taxon>
        <taxon>Gammaproteobacteria</taxon>
        <taxon>Pseudomonadales</taxon>
        <taxon>Pseudomonadaceae</taxon>
        <taxon>Pseudomonas</taxon>
    </lineage>
</organism>
<protein>
    <recommendedName>
        <fullName evidence="4">EF-hand domain-containing protein</fullName>
    </recommendedName>
</protein>
<sequence length="920" mass="102367">MIGFLRDLYEGLKDEYRSRRDPSRAMPSRPAESPPWPAAPRPAEPASAEPIPGPVRPALDGPAPLKHWSHPFRDKSNPLVQLTNLSKAIGGCYPVGRNGMWHGGVHFDSGTAEVIDQSSVRCLADGEVVAYRIPATNSKTTYFPAPGVTVEAPFASGFVLVRHRLAAPAIAESTDAPPQLVFYSHYMHLDDWASYQADPARALPAFWRAGSYRVKADVVDRGPLGASVHGEAKDGSKIFATLPRGAAVQAAYYDLLFFRLESVQAVDLPELAEPIRTGRAFLRTCDVERVEGSARIRSNALGLQRHDGLNIHAAANAKSDVLAVLPRGTEIVISGEGDYRKLEGVIPASPDDAGFSADAYEAPPGYVRFAALEPILAPQQLDSVVVLDEPIPIKAGELIGHLGPNQTDEPAPAEYRLHLETFTDDYLPKFLEASRAWAQRLPKQELGWLKIARGTPVVAPRENGPPVLGENGPPAGNDLLVPRALLEGLPAEYKRVVRLQTTSYNWYRLEGLLNDADGNPLDGWVCEKVGVTPWVSPWHWEGYDIIHDYGPMERSLAYRLSIEGLLEQHEQERYRPRIDAWDQGPVQSSLYAIIDSNRDGQLGTDEIRAALCIPARAQSISQLVVQYESEWHYRQPKWDALDEVLGHTTSTPHLNWIAEKERIRQISWWSEVAGKVGLPEDGDVYHLHPIGLVAAFRKPRENTYRIYQDGTIERYLSPEQKPDSARYIYVDKEGTEHDFGVFKAIEAGRWEKIGTPGVGKVFLVDISGLGSNSARKFGFEFSGTSRKYMSMPALASLIGALMEVGFPDVVCTGFSLRDGSPGDESKSHINGQNGDFRFLRLDRSGGSLDLSERPELLDEFRQSEFIDALHKFGWKQMLAWKYRLSGIDKLLPRTSRYPRHHHHLHVGRYQPDIREVKDEN</sequence>
<accession>A0A5R9ADJ5</accession>
<reference evidence="3" key="2">
    <citation type="submission" date="2019-06" db="EMBL/GenBank/DDBJ databases">
        <title>AzeR, a transcriptional regulator that responds to azelaic acid in Pseudomonas nitroreducens.</title>
        <authorList>
            <person name="Bez C."/>
            <person name="Javvadi S.G."/>
            <person name="Bertani I."/>
            <person name="Devescovi G."/>
            <person name="Studholme D.J."/>
            <person name="Geller A."/>
            <person name="Levy A."/>
            <person name="Venturi V."/>
        </authorList>
    </citation>
    <scope>NUCLEOTIDE SEQUENCE [LARGE SCALE GENOMIC DNA]</scope>
    <source>
        <strain evidence="3">DSM 9128</strain>
    </source>
</reference>
<dbReference type="AlphaFoldDB" id="A0A5R9ADJ5"/>
<reference evidence="2 3" key="1">
    <citation type="submission" date="2019-05" db="EMBL/GenBank/DDBJ databases">
        <authorList>
            <person name="Moore K."/>
            <person name="O'Neill P."/>
            <person name="Farbos A."/>
            <person name="Studholme D.J."/>
        </authorList>
    </citation>
    <scope>NUCLEOTIDE SEQUENCE [LARGE SCALE GENOMIC DNA]</scope>
    <source>
        <strain evidence="2 3">DSM 9128</strain>
    </source>
</reference>
<feature type="compositionally biased region" description="Pro residues" evidence="1">
    <location>
        <begin position="32"/>
        <end position="43"/>
    </location>
</feature>
<dbReference type="Proteomes" id="UP000307510">
    <property type="component" value="Unassembled WGS sequence"/>
</dbReference>
<name>A0A5R9ADJ5_PSENT</name>
<dbReference type="PROSITE" id="PS00018">
    <property type="entry name" value="EF_HAND_1"/>
    <property type="match status" value="1"/>
</dbReference>
<dbReference type="EMBL" id="VASG01000002">
    <property type="protein sequence ID" value="TLP76085.1"/>
    <property type="molecule type" value="Genomic_DNA"/>
</dbReference>
<evidence type="ECO:0000256" key="1">
    <source>
        <dbReference type="SAM" id="MobiDB-lite"/>
    </source>
</evidence>
<proteinExistence type="predicted"/>
<dbReference type="InterPro" id="IPR018247">
    <property type="entry name" value="EF_Hand_1_Ca_BS"/>
</dbReference>
<evidence type="ECO:0000313" key="3">
    <source>
        <dbReference type="Proteomes" id="UP000307510"/>
    </source>
</evidence>
<gene>
    <name evidence="2" type="ORF">FEA48_06730</name>
</gene>
<dbReference type="RefSeq" id="WP_138213102.1">
    <property type="nucleotide sequence ID" value="NZ_VASG01000002.1"/>
</dbReference>
<feature type="region of interest" description="Disordered" evidence="1">
    <location>
        <begin position="15"/>
        <end position="60"/>
    </location>
</feature>
<comment type="caution">
    <text evidence="2">The sequence shown here is derived from an EMBL/GenBank/DDBJ whole genome shotgun (WGS) entry which is preliminary data.</text>
</comment>
<evidence type="ECO:0008006" key="4">
    <source>
        <dbReference type="Google" id="ProtNLM"/>
    </source>
</evidence>
<evidence type="ECO:0000313" key="2">
    <source>
        <dbReference type="EMBL" id="TLP76085.1"/>
    </source>
</evidence>